<keyword evidence="6" id="KW-1185">Reference proteome</keyword>
<dbReference type="Gene3D" id="1.10.287.470">
    <property type="entry name" value="Helix hairpin bin"/>
    <property type="match status" value="1"/>
</dbReference>
<feature type="domain" description="Multidrug resistance protein MdtA-like C-terminal permuted SH3" evidence="4">
    <location>
        <begin position="336"/>
        <end position="390"/>
    </location>
</feature>
<gene>
    <name evidence="5" type="ORF">HOP51_19280</name>
</gene>
<dbReference type="RefSeq" id="WP_234275517.1">
    <property type="nucleotide sequence ID" value="NZ_JABFTT010000018.1"/>
</dbReference>
<dbReference type="Gene3D" id="2.40.50.100">
    <property type="match status" value="1"/>
</dbReference>
<dbReference type="Pfam" id="PF25967">
    <property type="entry name" value="RND-MFP_C"/>
    <property type="match status" value="1"/>
</dbReference>
<dbReference type="Gene3D" id="2.40.30.170">
    <property type="match status" value="1"/>
</dbReference>
<dbReference type="NCBIfam" id="TIGR01730">
    <property type="entry name" value="RND_mfp"/>
    <property type="match status" value="1"/>
</dbReference>
<dbReference type="InterPro" id="IPR006143">
    <property type="entry name" value="RND_pump_MFP"/>
</dbReference>
<reference evidence="5 6" key="1">
    <citation type="journal article" date="2021" name="Front. Microbiol.">
        <title>Aerobic Denitrification and Heterotrophic Sulfur Oxidation in the Genus Halomonas Revealed by Six Novel Species Characterizations and Genome-Based Analysis.</title>
        <authorList>
            <person name="Wang L."/>
            <person name="Shao Z."/>
        </authorList>
    </citation>
    <scope>NUCLEOTIDE SEQUENCE [LARGE SCALE GENOMIC DNA]</scope>
    <source>
        <strain evidence="5 6">MCCC 1A11036</strain>
    </source>
</reference>
<dbReference type="InterPro" id="IPR058627">
    <property type="entry name" value="MdtA-like_C"/>
</dbReference>
<feature type="coiled-coil region" evidence="2">
    <location>
        <begin position="131"/>
        <end position="207"/>
    </location>
</feature>
<evidence type="ECO:0000313" key="5">
    <source>
        <dbReference type="EMBL" id="MCE8022236.1"/>
    </source>
</evidence>
<protein>
    <submittedName>
        <fullName evidence="5">Efflux RND transporter periplasmic adaptor subunit</fullName>
    </submittedName>
</protein>
<comment type="similarity">
    <text evidence="1">Belongs to the membrane fusion protein (MFP) (TC 8.A.1) family.</text>
</comment>
<evidence type="ECO:0000256" key="3">
    <source>
        <dbReference type="SAM" id="MobiDB-lite"/>
    </source>
</evidence>
<name>A0ABS9AKJ4_9GAMM</name>
<proteinExistence type="inferred from homology"/>
<evidence type="ECO:0000256" key="1">
    <source>
        <dbReference type="ARBA" id="ARBA00009477"/>
    </source>
</evidence>
<feature type="compositionally biased region" description="Basic and acidic residues" evidence="3">
    <location>
        <begin position="394"/>
        <end position="420"/>
    </location>
</feature>
<accession>A0ABS9AKJ4</accession>
<organism evidence="5 6">
    <name type="scientific">Billgrantia zhangzhouensis</name>
    <dbReference type="NCBI Taxonomy" id="2733481"/>
    <lineage>
        <taxon>Bacteria</taxon>
        <taxon>Pseudomonadati</taxon>
        <taxon>Pseudomonadota</taxon>
        <taxon>Gammaproteobacteria</taxon>
        <taxon>Oceanospirillales</taxon>
        <taxon>Halomonadaceae</taxon>
        <taxon>Billgrantia</taxon>
    </lineage>
</organism>
<dbReference type="SUPFAM" id="SSF111369">
    <property type="entry name" value="HlyD-like secretion proteins"/>
    <property type="match status" value="1"/>
</dbReference>
<dbReference type="PANTHER" id="PTHR30469:SF15">
    <property type="entry name" value="HLYD FAMILY OF SECRETION PROTEINS"/>
    <property type="match status" value="1"/>
</dbReference>
<evidence type="ECO:0000313" key="6">
    <source>
        <dbReference type="Proteomes" id="UP001320122"/>
    </source>
</evidence>
<dbReference type="PANTHER" id="PTHR30469">
    <property type="entry name" value="MULTIDRUG RESISTANCE PROTEIN MDTA"/>
    <property type="match status" value="1"/>
</dbReference>
<sequence>MPASSSLSPPSRSGAATRQRGRFSLVALLAVLVLAAGAAGAWWLLSQPPRIERRAPAEVPAPLVDTVLAQRQAAAPELHGFGRVVAEREARLASRVAGELLEFTPEALPGRVVETGTPLARLDDSDLHLALREAEAALAQAEAQLAMERGEQQRAEAEYRSFGRELSAERRALVLREPQLRQAQAEVERARAARDRARLDLERATLTAPWRGMVQAQLLGAGSMLANGTEVIHLVDVSRFWVRVSLPGAALDWLASADANGPGSQVRLTSRTWPGDAARHGEVIAMLPSLEEQGLQAQLLVAVDDPLGLVSGAPALRLGDVVRLEFDARPQEGLFVVPAAALRPGDLLWVLDDEERLRRRTVEVVHRGETRVLVGAGLEEGERVVTSQLGQPREGMRLRPRIADRERPAGERTEHGERRS</sequence>
<evidence type="ECO:0000256" key="2">
    <source>
        <dbReference type="SAM" id="Coils"/>
    </source>
</evidence>
<dbReference type="Proteomes" id="UP001320122">
    <property type="component" value="Unassembled WGS sequence"/>
</dbReference>
<comment type="caution">
    <text evidence="5">The sequence shown here is derived from an EMBL/GenBank/DDBJ whole genome shotgun (WGS) entry which is preliminary data.</text>
</comment>
<feature type="region of interest" description="Disordered" evidence="3">
    <location>
        <begin position="387"/>
        <end position="420"/>
    </location>
</feature>
<dbReference type="EMBL" id="JABFTT010000018">
    <property type="protein sequence ID" value="MCE8022236.1"/>
    <property type="molecule type" value="Genomic_DNA"/>
</dbReference>
<evidence type="ECO:0000259" key="4">
    <source>
        <dbReference type="Pfam" id="PF25967"/>
    </source>
</evidence>
<dbReference type="Gene3D" id="2.40.420.20">
    <property type="match status" value="1"/>
</dbReference>
<keyword evidence="2" id="KW-0175">Coiled coil</keyword>